<protein>
    <submittedName>
        <fullName evidence="5">Interferon gamma receptor 2</fullName>
    </submittedName>
</protein>
<evidence type="ECO:0000313" key="5">
    <source>
        <dbReference type="RefSeq" id="XP_027604123.2"/>
    </source>
</evidence>
<keyword evidence="2" id="KW-0732">Signal</keyword>
<dbReference type="CTD" id="3460"/>
<keyword evidence="5" id="KW-0675">Receptor</keyword>
<keyword evidence="1" id="KW-0812">Transmembrane</keyword>
<dbReference type="AlphaFoldDB" id="A0A6J2IXS5"/>
<dbReference type="SUPFAM" id="SSF49265">
    <property type="entry name" value="Fibronectin type III"/>
    <property type="match status" value="2"/>
</dbReference>
<dbReference type="Gene3D" id="2.60.40.10">
    <property type="entry name" value="Immunoglobulins"/>
    <property type="match status" value="1"/>
</dbReference>
<dbReference type="InterPro" id="IPR015373">
    <property type="entry name" value="Interferon/interleukin_rcp_dom"/>
</dbReference>
<sequence>MPGRAPLRALLFFFLLILLRGSAGAEPSPHLPAPEDVEIYSYNFHSLLRWSPVPVERGLVLYTVHYKTGAFPVWNEMNCTRIPRTQCGFPLEIQKRLWTIFLRVRAELGQLPSAWVQAGPFVAERDTTLGPPRVSRVSASSDSLLLSVTPPFTPEPGDSFQYRVFYWENTTRTTKKEQETHNTVFQIGKLKESTLYCFSLQFEFEGVYGELIGQRSAPECHRTAISEATRAGFITLLCLSGLVLINLATAGLLLLWKHRKKIKQSFQPPLKIPSHFEEFLRDPGMPGLEELDNSPEDEPQALVAGEGIQAWSSSPG</sequence>
<dbReference type="PANTHER" id="PTHR20859:SF46">
    <property type="entry name" value="INTERFERON GAMMA RECEPTOR 2"/>
    <property type="match status" value="1"/>
</dbReference>
<proteinExistence type="predicted"/>
<organism evidence="4 5">
    <name type="scientific">Pipra filicauda</name>
    <name type="common">Wire-tailed manakin</name>
    <dbReference type="NCBI Taxonomy" id="649802"/>
    <lineage>
        <taxon>Eukaryota</taxon>
        <taxon>Metazoa</taxon>
        <taxon>Chordata</taxon>
        <taxon>Craniata</taxon>
        <taxon>Vertebrata</taxon>
        <taxon>Euteleostomi</taxon>
        <taxon>Archelosauria</taxon>
        <taxon>Archosauria</taxon>
        <taxon>Dinosauria</taxon>
        <taxon>Saurischia</taxon>
        <taxon>Theropoda</taxon>
        <taxon>Coelurosauria</taxon>
        <taxon>Aves</taxon>
        <taxon>Neognathae</taxon>
        <taxon>Neoaves</taxon>
        <taxon>Telluraves</taxon>
        <taxon>Australaves</taxon>
        <taxon>Passeriformes</taxon>
        <taxon>Pipridae</taxon>
        <taxon>Pipra</taxon>
    </lineage>
</organism>
<dbReference type="Proteomes" id="UP000504627">
    <property type="component" value="Unplaced"/>
</dbReference>
<feature type="transmembrane region" description="Helical" evidence="1">
    <location>
        <begin position="231"/>
        <end position="256"/>
    </location>
</feature>
<dbReference type="PANTHER" id="PTHR20859">
    <property type="entry name" value="INTERFERON/INTERLEUKIN RECEPTOR"/>
    <property type="match status" value="1"/>
</dbReference>
<feature type="signal peptide" evidence="2">
    <location>
        <begin position="1"/>
        <end position="25"/>
    </location>
</feature>
<dbReference type="InterPro" id="IPR013783">
    <property type="entry name" value="Ig-like_fold"/>
</dbReference>
<dbReference type="InterPro" id="IPR003961">
    <property type="entry name" value="FN3_dom"/>
</dbReference>
<keyword evidence="4" id="KW-1185">Reference proteome</keyword>
<dbReference type="Pfam" id="PF09294">
    <property type="entry name" value="Interfer-bind"/>
    <property type="match status" value="1"/>
</dbReference>
<dbReference type="PROSITE" id="PS50853">
    <property type="entry name" value="FN3"/>
    <property type="match status" value="1"/>
</dbReference>
<evidence type="ECO:0000256" key="1">
    <source>
        <dbReference type="SAM" id="Phobius"/>
    </source>
</evidence>
<dbReference type="GeneID" id="114002389"/>
<dbReference type="FunCoup" id="A0A6J2IXS5">
    <property type="interactions" value="13"/>
</dbReference>
<gene>
    <name evidence="5" type="primary">IFNGR2</name>
</gene>
<feature type="chain" id="PRO_5030157347" evidence="2">
    <location>
        <begin position="26"/>
        <end position="316"/>
    </location>
</feature>
<dbReference type="InterPro" id="IPR050650">
    <property type="entry name" value="Type-II_Cytokine-TF_Rcpt"/>
</dbReference>
<name>A0A6J2IXS5_9PASS</name>
<dbReference type="RefSeq" id="XP_027604123.2">
    <property type="nucleotide sequence ID" value="XM_027748322.2"/>
</dbReference>
<evidence type="ECO:0000259" key="3">
    <source>
        <dbReference type="PROSITE" id="PS50853"/>
    </source>
</evidence>
<dbReference type="GO" id="GO:0004896">
    <property type="term" value="F:cytokine receptor activity"/>
    <property type="evidence" value="ECO:0007669"/>
    <property type="project" value="TreeGrafter"/>
</dbReference>
<keyword evidence="1" id="KW-1133">Transmembrane helix</keyword>
<evidence type="ECO:0000256" key="2">
    <source>
        <dbReference type="SAM" id="SignalP"/>
    </source>
</evidence>
<dbReference type="Pfam" id="PF01108">
    <property type="entry name" value="Tissue_fac"/>
    <property type="match status" value="1"/>
</dbReference>
<reference evidence="5" key="1">
    <citation type="submission" date="2025-08" db="UniProtKB">
        <authorList>
            <consortium name="RefSeq"/>
        </authorList>
    </citation>
    <scope>IDENTIFICATION</scope>
    <source>
        <tissue evidence="5">Muscle</tissue>
    </source>
</reference>
<keyword evidence="1" id="KW-0472">Membrane</keyword>
<dbReference type="InParanoid" id="A0A6J2IXS5"/>
<dbReference type="InterPro" id="IPR036116">
    <property type="entry name" value="FN3_sf"/>
</dbReference>
<dbReference type="GO" id="GO:0005886">
    <property type="term" value="C:plasma membrane"/>
    <property type="evidence" value="ECO:0007669"/>
    <property type="project" value="TreeGrafter"/>
</dbReference>
<feature type="domain" description="Fibronectin type-III" evidence="3">
    <location>
        <begin position="128"/>
        <end position="226"/>
    </location>
</feature>
<evidence type="ECO:0000313" key="4">
    <source>
        <dbReference type="Proteomes" id="UP000504627"/>
    </source>
</evidence>
<accession>A0A6J2IXS5</accession>